<organism evidence="2 3">
    <name type="scientific">Tilletiopsis washingtonensis</name>
    <dbReference type="NCBI Taxonomy" id="58919"/>
    <lineage>
        <taxon>Eukaryota</taxon>
        <taxon>Fungi</taxon>
        <taxon>Dikarya</taxon>
        <taxon>Basidiomycota</taxon>
        <taxon>Ustilaginomycotina</taxon>
        <taxon>Exobasidiomycetes</taxon>
        <taxon>Entylomatales</taxon>
        <taxon>Entylomatales incertae sedis</taxon>
        <taxon>Tilletiopsis</taxon>
    </lineage>
</organism>
<dbReference type="STRING" id="58919.A0A316ZD63"/>
<evidence type="ECO:0000313" key="2">
    <source>
        <dbReference type="EMBL" id="PWN99459.1"/>
    </source>
</evidence>
<dbReference type="CDD" id="cd02933">
    <property type="entry name" value="OYE_like_FMN"/>
    <property type="match status" value="1"/>
</dbReference>
<dbReference type="SUPFAM" id="SSF51395">
    <property type="entry name" value="FMN-linked oxidoreductases"/>
    <property type="match status" value="1"/>
</dbReference>
<dbReference type="AlphaFoldDB" id="A0A316ZD63"/>
<feature type="domain" description="NADH:flavin oxidoreductase/NADH oxidase N-terminal" evidence="1">
    <location>
        <begin position="11"/>
        <end position="349"/>
    </location>
</feature>
<dbReference type="Proteomes" id="UP000245946">
    <property type="component" value="Unassembled WGS sequence"/>
</dbReference>
<reference evidence="2 3" key="1">
    <citation type="journal article" date="2018" name="Mol. Biol. Evol.">
        <title>Broad Genomic Sampling Reveals a Smut Pathogenic Ancestry of the Fungal Clade Ustilaginomycotina.</title>
        <authorList>
            <person name="Kijpornyongpan T."/>
            <person name="Mondo S.J."/>
            <person name="Barry K."/>
            <person name="Sandor L."/>
            <person name="Lee J."/>
            <person name="Lipzen A."/>
            <person name="Pangilinan J."/>
            <person name="LaButti K."/>
            <person name="Hainaut M."/>
            <person name="Henrissat B."/>
            <person name="Grigoriev I.V."/>
            <person name="Spatafora J.W."/>
            <person name="Aime M.C."/>
        </authorList>
    </citation>
    <scope>NUCLEOTIDE SEQUENCE [LARGE SCALE GENOMIC DNA]</scope>
    <source>
        <strain evidence="2 3">MCA 4186</strain>
    </source>
</reference>
<dbReference type="Gene3D" id="3.20.20.70">
    <property type="entry name" value="Aldolase class I"/>
    <property type="match status" value="1"/>
</dbReference>
<dbReference type="InterPro" id="IPR001155">
    <property type="entry name" value="OxRdtase_FMN_N"/>
</dbReference>
<dbReference type="GeneID" id="37269484"/>
<evidence type="ECO:0000259" key="1">
    <source>
        <dbReference type="Pfam" id="PF00724"/>
    </source>
</evidence>
<dbReference type="GO" id="GO:0010181">
    <property type="term" value="F:FMN binding"/>
    <property type="evidence" value="ECO:0007669"/>
    <property type="project" value="InterPro"/>
</dbReference>
<dbReference type="EMBL" id="KZ819288">
    <property type="protein sequence ID" value="PWN99459.1"/>
    <property type="molecule type" value="Genomic_DNA"/>
</dbReference>
<proteinExistence type="predicted"/>
<dbReference type="PANTHER" id="PTHR22893:SF91">
    <property type="entry name" value="NADPH DEHYDROGENASE 2-RELATED"/>
    <property type="match status" value="1"/>
</dbReference>
<sequence>MSSSAAASSALFQPLKLGPLQLQHRVALAPLTRFRNTAYVPGSAEQVTYYAQRASPGGLLISEGVVVSPESSKNDRVPGLWSEAHVAGWRKVTDAVHANGGFIFAQLWHLGRAAGNGTWQVDGRDYSAVSASATTVPGGKTPARALTEEDLDRVAEEYHTATRNARLAGFDGVEVHGANGYLPNQFVEPITNQRSDGYGGSVERRSAFPLKLLKRVVDAMDGEAGRVGYRISPFSDFQLEEVYSKPLDLYVPFVESMLRAHPQLGYLHVVEPRVAGINDVPPETADAQSVEPLRKAVAELGKGTIFIAAGGFKAEDGIAHANRTGDVLAFGRYFISNPDLPARIRDGHELHPYDRNTFYSQGAKGYTDYPTYAKEQRSANL</sequence>
<gene>
    <name evidence="2" type="ORF">FA09DRAFT_328852</name>
</gene>
<dbReference type="InterPro" id="IPR013785">
    <property type="entry name" value="Aldolase_TIM"/>
</dbReference>
<protein>
    <submittedName>
        <fullName evidence="2">Putative NADPH dehydrogenase 2</fullName>
    </submittedName>
</protein>
<dbReference type="PANTHER" id="PTHR22893">
    <property type="entry name" value="NADH OXIDOREDUCTASE-RELATED"/>
    <property type="match status" value="1"/>
</dbReference>
<keyword evidence="3" id="KW-1185">Reference proteome</keyword>
<accession>A0A316ZD63</accession>
<evidence type="ECO:0000313" key="3">
    <source>
        <dbReference type="Proteomes" id="UP000245946"/>
    </source>
</evidence>
<dbReference type="RefSeq" id="XP_025599738.1">
    <property type="nucleotide sequence ID" value="XM_025741940.1"/>
</dbReference>
<name>A0A316ZD63_9BASI</name>
<dbReference type="InterPro" id="IPR045247">
    <property type="entry name" value="Oye-like"/>
</dbReference>
<dbReference type="OrthoDB" id="276546at2759"/>
<dbReference type="GO" id="GO:0016491">
    <property type="term" value="F:oxidoreductase activity"/>
    <property type="evidence" value="ECO:0007669"/>
    <property type="project" value="InterPro"/>
</dbReference>
<dbReference type="Pfam" id="PF00724">
    <property type="entry name" value="Oxidored_FMN"/>
    <property type="match status" value="1"/>
</dbReference>